<dbReference type="InterPro" id="IPR056693">
    <property type="entry name" value="DUF7791"/>
</dbReference>
<dbReference type="PANTHER" id="PTHR10039:SF5">
    <property type="entry name" value="NACHT DOMAIN-CONTAINING PROTEIN"/>
    <property type="match status" value="1"/>
</dbReference>
<dbReference type="PANTHER" id="PTHR10039">
    <property type="entry name" value="AMELOGENIN"/>
    <property type="match status" value="1"/>
</dbReference>
<feature type="region of interest" description="Disordered" evidence="2">
    <location>
        <begin position="236"/>
        <end position="260"/>
    </location>
</feature>
<evidence type="ECO:0000256" key="2">
    <source>
        <dbReference type="SAM" id="MobiDB-lite"/>
    </source>
</evidence>
<evidence type="ECO:0000259" key="4">
    <source>
        <dbReference type="Pfam" id="PF25053"/>
    </source>
</evidence>
<dbReference type="Pfam" id="PF25053">
    <property type="entry name" value="DUF7791"/>
    <property type="match status" value="1"/>
</dbReference>
<dbReference type="SUPFAM" id="SSF52540">
    <property type="entry name" value="P-loop containing nucleoside triphosphate hydrolases"/>
    <property type="match status" value="1"/>
</dbReference>
<dbReference type="InterPro" id="IPR056884">
    <property type="entry name" value="NPHP3-like_N"/>
</dbReference>
<organism evidence="5 6">
    <name type="scientific">Chaetomidium leptoderma</name>
    <dbReference type="NCBI Taxonomy" id="669021"/>
    <lineage>
        <taxon>Eukaryota</taxon>
        <taxon>Fungi</taxon>
        <taxon>Dikarya</taxon>
        <taxon>Ascomycota</taxon>
        <taxon>Pezizomycotina</taxon>
        <taxon>Sordariomycetes</taxon>
        <taxon>Sordariomycetidae</taxon>
        <taxon>Sordariales</taxon>
        <taxon>Chaetomiaceae</taxon>
        <taxon>Chaetomidium</taxon>
    </lineage>
</organism>
<feature type="domain" description="DUF7791" evidence="4">
    <location>
        <begin position="628"/>
        <end position="755"/>
    </location>
</feature>
<dbReference type="Gene3D" id="3.40.50.300">
    <property type="entry name" value="P-loop containing nucleotide triphosphate hydrolases"/>
    <property type="match status" value="1"/>
</dbReference>
<evidence type="ECO:0000256" key="1">
    <source>
        <dbReference type="ARBA" id="ARBA00022737"/>
    </source>
</evidence>
<dbReference type="InterPro" id="IPR027417">
    <property type="entry name" value="P-loop_NTPase"/>
</dbReference>
<sequence>MDSGRETGPGNALSRPYRKVHALLIRWKDIDDAHELEEFETQLNGLADEFRQYRYNVEHYEIESESPHKRLSQRLHDFSEHGEEETLLVVYYGGHGRKNSDSHCLWIRDNPEDTDDADNPYVNWSALQILFFNDSAIVAAGFEQVAPLRGPDSFTTFLTKVLKDYRRKETPMVASVLARQIAALLNSPQLDTSSNERVTPQYIQFHDGEDSILIAPAQPQGFIVQVPSGSRRVLANTAQTAPSSGQTTQKPVQDRQQTAGSIRSHIKNALSFQTLDQRESNIPDAHTSTLSWILDDEPLFSRLFSAGNRPVSEFRSWLQEDGKPIFWISGKAGSGKSTLMKWIYQDPRFRERLRRWSKNNELLLCHFFFFERGEVLQKSREGLLRSILLQLFEAKKELVEVAFPECFDSDGTVALPTVLVDWESLKSALKRVLAFTAKAKWSVCMMIDGLDEYRNNERVGDYTEEELEMIYDGDEEDTAWGLNALISDNHREVVKFFVELTNQPTLKMCLSSREIPIIDLKLSEFPRFRLHQHTESDIRRYVSERFSRPTLRLAPEDRDSFVPEIVNKALGVFLWVRLVVDLVLERRITGDGVPQLRELLRSLPAQLGGKRGLYMSMVQIIRREDQLENSRILRLLRATATWNPLTAVIAPFALRHYEQNRLDVDKVEAMSICLCKPLDLGEEQEAFRLRLRSRFYGLFECESPDYKLRFSHQTVNEFFSRKPVWDQLNRQLSDEGFDANLALLASHIMLIKTMGKAMVHESGNQFAKTYVVVADAMHYAQLADRQNSDQQAYIRLVDELDRTMTTISTLITPCKHAQKCHWPHWEPVQIDDKIRFLNHLIGRSILIIV</sequence>
<dbReference type="EMBL" id="MU856879">
    <property type="protein sequence ID" value="KAK4155841.1"/>
    <property type="molecule type" value="Genomic_DNA"/>
</dbReference>
<evidence type="ECO:0000259" key="3">
    <source>
        <dbReference type="Pfam" id="PF24883"/>
    </source>
</evidence>
<gene>
    <name evidence="5" type="ORF">C8A00DRAFT_31284</name>
</gene>
<evidence type="ECO:0000313" key="5">
    <source>
        <dbReference type="EMBL" id="KAK4155841.1"/>
    </source>
</evidence>
<dbReference type="AlphaFoldDB" id="A0AAN7A0K6"/>
<reference evidence="5" key="2">
    <citation type="submission" date="2023-05" db="EMBL/GenBank/DDBJ databases">
        <authorList>
            <consortium name="Lawrence Berkeley National Laboratory"/>
            <person name="Steindorff A."/>
            <person name="Hensen N."/>
            <person name="Bonometti L."/>
            <person name="Westerberg I."/>
            <person name="Brannstrom I.O."/>
            <person name="Guillou S."/>
            <person name="Cros-Aarteil S."/>
            <person name="Calhoun S."/>
            <person name="Haridas S."/>
            <person name="Kuo A."/>
            <person name="Mondo S."/>
            <person name="Pangilinan J."/>
            <person name="Riley R."/>
            <person name="Labutti K."/>
            <person name="Andreopoulos B."/>
            <person name="Lipzen A."/>
            <person name="Chen C."/>
            <person name="Yanf M."/>
            <person name="Daum C."/>
            <person name="Ng V."/>
            <person name="Clum A."/>
            <person name="Ohm R."/>
            <person name="Martin F."/>
            <person name="Silar P."/>
            <person name="Natvig D."/>
            <person name="Lalanne C."/>
            <person name="Gautier V."/>
            <person name="Ament-Velasquez S.L."/>
            <person name="Kruys A."/>
            <person name="Hutchinson M.I."/>
            <person name="Powell A.J."/>
            <person name="Barry K."/>
            <person name="Miller A.N."/>
            <person name="Grigoriev I.V."/>
            <person name="Debuchy R."/>
            <person name="Gladieux P."/>
            <person name="Thoren M.H."/>
            <person name="Johannesson H."/>
        </authorList>
    </citation>
    <scope>NUCLEOTIDE SEQUENCE</scope>
    <source>
        <strain evidence="5">CBS 538.74</strain>
    </source>
</reference>
<comment type="caution">
    <text evidence="5">The sequence shown here is derived from an EMBL/GenBank/DDBJ whole genome shotgun (WGS) entry which is preliminary data.</text>
</comment>
<reference evidence="5" key="1">
    <citation type="journal article" date="2023" name="Mol. Phylogenet. Evol.">
        <title>Genome-scale phylogeny and comparative genomics of the fungal order Sordariales.</title>
        <authorList>
            <person name="Hensen N."/>
            <person name="Bonometti L."/>
            <person name="Westerberg I."/>
            <person name="Brannstrom I.O."/>
            <person name="Guillou S."/>
            <person name="Cros-Aarteil S."/>
            <person name="Calhoun S."/>
            <person name="Haridas S."/>
            <person name="Kuo A."/>
            <person name="Mondo S."/>
            <person name="Pangilinan J."/>
            <person name="Riley R."/>
            <person name="LaButti K."/>
            <person name="Andreopoulos B."/>
            <person name="Lipzen A."/>
            <person name="Chen C."/>
            <person name="Yan M."/>
            <person name="Daum C."/>
            <person name="Ng V."/>
            <person name="Clum A."/>
            <person name="Steindorff A."/>
            <person name="Ohm R.A."/>
            <person name="Martin F."/>
            <person name="Silar P."/>
            <person name="Natvig D.O."/>
            <person name="Lalanne C."/>
            <person name="Gautier V."/>
            <person name="Ament-Velasquez S.L."/>
            <person name="Kruys A."/>
            <person name="Hutchinson M.I."/>
            <person name="Powell A.J."/>
            <person name="Barry K."/>
            <person name="Miller A.N."/>
            <person name="Grigoriev I.V."/>
            <person name="Debuchy R."/>
            <person name="Gladieux P."/>
            <person name="Hiltunen Thoren M."/>
            <person name="Johannesson H."/>
        </authorList>
    </citation>
    <scope>NUCLEOTIDE SEQUENCE</scope>
    <source>
        <strain evidence="5">CBS 538.74</strain>
    </source>
</reference>
<evidence type="ECO:0008006" key="7">
    <source>
        <dbReference type="Google" id="ProtNLM"/>
    </source>
</evidence>
<dbReference type="Proteomes" id="UP001302745">
    <property type="component" value="Unassembled WGS sequence"/>
</dbReference>
<name>A0AAN7A0K6_9PEZI</name>
<feature type="domain" description="Nephrocystin 3-like N-terminal" evidence="3">
    <location>
        <begin position="312"/>
        <end position="462"/>
    </location>
</feature>
<dbReference type="Pfam" id="PF24883">
    <property type="entry name" value="NPHP3_N"/>
    <property type="match status" value="1"/>
</dbReference>
<protein>
    <recommendedName>
        <fullName evidence="7">NACHT domain-containing protein</fullName>
    </recommendedName>
</protein>
<keyword evidence="1" id="KW-0677">Repeat</keyword>
<proteinExistence type="predicted"/>
<accession>A0AAN7A0K6</accession>
<keyword evidence="6" id="KW-1185">Reference proteome</keyword>
<evidence type="ECO:0000313" key="6">
    <source>
        <dbReference type="Proteomes" id="UP001302745"/>
    </source>
</evidence>